<evidence type="ECO:0000313" key="1">
    <source>
        <dbReference type="EMBL" id="AKG34789.1"/>
    </source>
</evidence>
<dbReference type="EMBL" id="CP011114">
    <property type="protein sequence ID" value="AKG34789.1"/>
    <property type="molecule type" value="Genomic_DNA"/>
</dbReference>
<gene>
    <name evidence="1" type="ORF">VK70_09575</name>
</gene>
<name>A0A0F7F904_PAEDU</name>
<evidence type="ECO:0008006" key="3">
    <source>
        <dbReference type="Google" id="ProtNLM"/>
    </source>
</evidence>
<sequence>MGSKLRITLDFPGIVIFDPVTLTDYLNEKKIATSDLITFFNENEEVGEEVIKRGAIIPMYPIPELDYNIFINLENKSDVPIPMEWKLFETQTFPLRVSSEVVIISDIEAIMDWEEEFYVNYENYLDERSTSNDYTKIPMGNYGVSITGYCEPNKGAEADYGYILNFQRGSELPTFIFTKSIDEYNFIVDPLRKK</sequence>
<organism evidence="1 2">
    <name type="scientific">Paenibacillus durus ATCC 35681</name>
    <dbReference type="NCBI Taxonomy" id="1333534"/>
    <lineage>
        <taxon>Bacteria</taxon>
        <taxon>Bacillati</taxon>
        <taxon>Bacillota</taxon>
        <taxon>Bacilli</taxon>
        <taxon>Bacillales</taxon>
        <taxon>Paenibacillaceae</taxon>
        <taxon>Paenibacillus</taxon>
    </lineage>
</organism>
<accession>A0A0F7F904</accession>
<proteinExistence type="predicted"/>
<evidence type="ECO:0000313" key="2">
    <source>
        <dbReference type="Proteomes" id="UP000034189"/>
    </source>
</evidence>
<dbReference type="HOGENOM" id="CLU_1453244_0_0_9"/>
<dbReference type="PATRIC" id="fig|1333534.5.peg.2098"/>
<dbReference type="Proteomes" id="UP000034189">
    <property type="component" value="Chromosome"/>
</dbReference>
<dbReference type="AlphaFoldDB" id="A0A0F7F904"/>
<dbReference type="RefSeq" id="WP_025696740.1">
    <property type="nucleotide sequence ID" value="NZ_ASQQ01000464.1"/>
</dbReference>
<dbReference type="OrthoDB" id="2671931at2"/>
<protein>
    <recommendedName>
        <fullName evidence="3">DUF4241 domain-containing protein</fullName>
    </recommendedName>
</protein>
<reference evidence="1 2" key="1">
    <citation type="submission" date="2015-03" db="EMBL/GenBank/DDBJ databases">
        <authorList>
            <person name="Abdul Halim M."/>
        </authorList>
    </citation>
    <scope>NUCLEOTIDE SEQUENCE [LARGE SCALE GENOMIC DNA]</scope>
    <source>
        <strain evidence="1 2">ATCC 35681</strain>
    </source>
</reference>
<reference evidence="1 2" key="2">
    <citation type="journal article" date="2016" name="Genome Announc.">
        <title>Genome Sequence of a Gram-Positive Diazotroph, Paenibacillus durus Type Strain ATCC 35681.</title>
        <authorList>
            <person name="Halim M.A."/>
            <person name="Rahman A.Y."/>
            <person name="Sim K.S."/>
            <person name="Yam H.C."/>
            <person name="Rahim A.A."/>
            <person name="Ghazali A.H."/>
            <person name="Najimudin N."/>
        </authorList>
    </citation>
    <scope>NUCLEOTIDE SEQUENCE [LARGE SCALE GENOMIC DNA]</scope>
    <source>
        <strain evidence="1 2">ATCC 35681</strain>
    </source>
</reference>